<keyword evidence="3 6" id="KW-0328">Glycosyltransferase</keyword>
<evidence type="ECO:0000313" key="6">
    <source>
        <dbReference type="EMBL" id="MBK1813063.1"/>
    </source>
</evidence>
<evidence type="ECO:0000256" key="5">
    <source>
        <dbReference type="ARBA" id="ARBA00023136"/>
    </source>
</evidence>
<evidence type="ECO:0000256" key="3">
    <source>
        <dbReference type="ARBA" id="ARBA00022676"/>
    </source>
</evidence>
<keyword evidence="2" id="KW-0997">Cell inner membrane</keyword>
<keyword evidence="4 6" id="KW-0808">Transferase</keyword>
<evidence type="ECO:0000313" key="7">
    <source>
        <dbReference type="Proteomes" id="UP000596739"/>
    </source>
</evidence>
<accession>A0ABS1EUU5</accession>
<dbReference type="EMBL" id="JAENHN010000055">
    <property type="protein sequence ID" value="MBK1813063.1"/>
    <property type="molecule type" value="Genomic_DNA"/>
</dbReference>
<dbReference type="InterPro" id="IPR009993">
    <property type="entry name" value="WecF"/>
</dbReference>
<protein>
    <submittedName>
        <fullName evidence="6">TDP-N-acetylfucosamine:lipid II N-acetylfucosaminyltransferase</fullName>
        <ecNumber evidence="6">2.4.1.325</ecNumber>
    </submittedName>
</protein>
<dbReference type="Pfam" id="PF07429">
    <property type="entry name" value="Glyco_transf_56"/>
    <property type="match status" value="1"/>
</dbReference>
<dbReference type="RefSeq" id="WP_200272830.1">
    <property type="nucleotide sequence ID" value="NZ_JAENHN010000055.1"/>
</dbReference>
<keyword evidence="5" id="KW-0472">Membrane</keyword>
<dbReference type="EC" id="2.4.1.325" evidence="6"/>
<sequence>MYMHIMNNEKFTLPYIKFIKNNFDFKEHFFIIVGSQKYLKDNDFKNENVKFIKGTICDWIKNAHLIKTCKLVIIHGFFQGIPLKVFLSLNLNVLKKVNWVIWGGDLKKRKSSYKLVEYIDDYLKKFSTKRFGYISTLVENDYDIAKAAYMVRGEHKKAIYINPITLSFLDDIKNSHKNREDIINIQIGNSADASNNHIDAIDKLSKYENQNIKIYCPLSYGDVEYAKEVIEYGKSKFKEKFVAITNYMTPRQYGEFLGKIDIAIFNNDRQQALGNIFALAYLGAKIYMRDDTTMWKDLVHNEKYKFYAIKDIPSINFNSFSEVNNESIYNNKVLSKCRFDEDYIKKVWQNILLD</sequence>
<evidence type="ECO:0000256" key="4">
    <source>
        <dbReference type="ARBA" id="ARBA00022679"/>
    </source>
</evidence>
<evidence type="ECO:0000256" key="1">
    <source>
        <dbReference type="ARBA" id="ARBA00022475"/>
    </source>
</evidence>
<gene>
    <name evidence="6" type="ORF">JHL18_20795</name>
</gene>
<comment type="caution">
    <text evidence="6">The sequence shown here is derived from an EMBL/GenBank/DDBJ whole genome shotgun (WGS) entry which is preliminary data.</text>
</comment>
<name>A0ABS1EUU5_9CLOT</name>
<dbReference type="GO" id="GO:0102031">
    <property type="term" value="F:4-acetamido-4,6-dideoxy-D-galactose transferase activity"/>
    <property type="evidence" value="ECO:0007669"/>
    <property type="project" value="UniProtKB-EC"/>
</dbReference>
<reference evidence="7" key="1">
    <citation type="submission" date="2021-01" db="EMBL/GenBank/DDBJ databases">
        <title>Genome public.</title>
        <authorList>
            <person name="Liu C."/>
            <person name="Sun Q."/>
        </authorList>
    </citation>
    <scope>NUCLEOTIDE SEQUENCE [LARGE SCALE GENOMIC DNA]</scope>
    <source>
        <strain evidence="7">YIM B02505</strain>
    </source>
</reference>
<dbReference type="Proteomes" id="UP000596739">
    <property type="component" value="Unassembled WGS sequence"/>
</dbReference>
<proteinExistence type="predicted"/>
<evidence type="ECO:0000256" key="2">
    <source>
        <dbReference type="ARBA" id="ARBA00022519"/>
    </source>
</evidence>
<keyword evidence="7" id="KW-1185">Reference proteome</keyword>
<keyword evidence="1" id="KW-1003">Cell membrane</keyword>
<organism evidence="6 7">
    <name type="scientific">Clostridium yunnanense</name>
    <dbReference type="NCBI Taxonomy" id="2800325"/>
    <lineage>
        <taxon>Bacteria</taxon>
        <taxon>Bacillati</taxon>
        <taxon>Bacillota</taxon>
        <taxon>Clostridia</taxon>
        <taxon>Eubacteriales</taxon>
        <taxon>Clostridiaceae</taxon>
        <taxon>Clostridium</taxon>
    </lineage>
</organism>